<dbReference type="AlphaFoldDB" id="A0A1R4H0B5"/>
<name>A0A1R4H0B5_9GAMM</name>
<evidence type="ECO:0008006" key="3">
    <source>
        <dbReference type="Google" id="ProtNLM"/>
    </source>
</evidence>
<keyword evidence="2" id="KW-1185">Reference proteome</keyword>
<organism evidence="1 2">
    <name type="scientific">Crenothrix polyspora</name>
    <dbReference type="NCBI Taxonomy" id="360316"/>
    <lineage>
        <taxon>Bacteria</taxon>
        <taxon>Pseudomonadati</taxon>
        <taxon>Pseudomonadota</taxon>
        <taxon>Gammaproteobacteria</taxon>
        <taxon>Methylococcales</taxon>
        <taxon>Crenotrichaceae</taxon>
        <taxon>Crenothrix</taxon>
    </lineage>
</organism>
<dbReference type="EMBL" id="FUKI01000003">
    <property type="protein sequence ID" value="SJM89279.1"/>
    <property type="molecule type" value="Genomic_DNA"/>
</dbReference>
<gene>
    <name evidence="1" type="ORF">CRENPOLYSF1_1000012</name>
</gene>
<evidence type="ECO:0000313" key="2">
    <source>
        <dbReference type="Proteomes" id="UP000195667"/>
    </source>
</evidence>
<accession>A0A1R4H0B5</accession>
<reference evidence="2" key="1">
    <citation type="submission" date="2017-02" db="EMBL/GenBank/DDBJ databases">
        <authorList>
            <person name="Daims H."/>
        </authorList>
    </citation>
    <scope>NUCLEOTIDE SEQUENCE [LARGE SCALE GENOMIC DNA]</scope>
</reference>
<dbReference type="Proteomes" id="UP000195667">
    <property type="component" value="Unassembled WGS sequence"/>
</dbReference>
<sequence>MGKILWVRPKNFDFSYRYIPILKAITLNMLSKGIDIKTIAEVTGLTESVVETFLTSKER</sequence>
<proteinExistence type="predicted"/>
<evidence type="ECO:0000313" key="1">
    <source>
        <dbReference type="EMBL" id="SJM89279.1"/>
    </source>
</evidence>
<protein>
    <recommendedName>
        <fullName evidence="3">Transposase</fullName>
    </recommendedName>
</protein>